<organism evidence="9 10">
    <name type="scientific">Caballeronia insecticola</name>
    <dbReference type="NCBI Taxonomy" id="758793"/>
    <lineage>
        <taxon>Bacteria</taxon>
        <taxon>Pseudomonadati</taxon>
        <taxon>Pseudomonadota</taxon>
        <taxon>Betaproteobacteria</taxon>
        <taxon>Burkholderiales</taxon>
        <taxon>Burkholderiaceae</taxon>
        <taxon>Caballeronia</taxon>
    </lineage>
</organism>
<dbReference type="PANTHER" id="PTHR43649">
    <property type="entry name" value="ARABINOSE-BINDING PROTEIN-RELATED"/>
    <property type="match status" value="1"/>
</dbReference>
<dbReference type="InterPro" id="IPR014597">
    <property type="entry name" value="ABC_tp_sb"/>
</dbReference>
<feature type="compositionally biased region" description="Basic and acidic residues" evidence="8">
    <location>
        <begin position="12"/>
        <end position="24"/>
    </location>
</feature>
<evidence type="ECO:0000313" key="9">
    <source>
        <dbReference type="EMBL" id="BAN26665.1"/>
    </source>
</evidence>
<evidence type="ECO:0000256" key="3">
    <source>
        <dbReference type="ARBA" id="ARBA00022475"/>
    </source>
</evidence>
<dbReference type="PATRIC" id="fig|758793.3.peg.4893"/>
<dbReference type="KEGG" id="buo:BRPE64_CCDS05820"/>
<keyword evidence="3" id="KW-1003">Cell membrane</keyword>
<evidence type="ECO:0000256" key="5">
    <source>
        <dbReference type="ARBA" id="ARBA00023136"/>
    </source>
</evidence>
<name>R4WYQ1_9BURK</name>
<proteinExistence type="inferred from homology"/>
<evidence type="ECO:0000256" key="1">
    <source>
        <dbReference type="ARBA" id="ARBA00004418"/>
    </source>
</evidence>
<dbReference type="InterPro" id="IPR006059">
    <property type="entry name" value="SBP"/>
</dbReference>
<dbReference type="AlphaFoldDB" id="R4WYQ1"/>
<sequence length="603" mass="66877">MPVPLMPPAGADKTEGARKSQEKTMHQRRRIVALAVASIVSGAFANQALAGTPEAQKWVDSEFQPSTLSKKQQMDEMKWFIDTAAKLKSQGVKEVHVVSETIDTHTYESKTLATAFSEITGIQVKHDIIQEGDVVEKLQTSMQSGQSIYDGWISDSDLIGTHYRYGVIVPLSDYMAGEGKEYTNPGLDLKDFIGTSFTTAPDKKLYQLPDQQFANLYWFRADWFARKDLQDKFKAKYGYDLGVPVNWSAYEDIAEFFTNDVKNIDGEKVYGHMDYGKKDPSLGWRFTDAWLSMAGAADKGIPNGMPVDEWGIRVTPDGCHPVGASVSRGGGTNSPAAVYATTKYINWLKKYAPPEASGMTFSEAGPVPAQGRIAQQVFWYTAFTASMLKPGNVTNADGTPKWRMAPSPHGAYWKDGMQNGYQDVGSWTFFKSTPPNQRAAAWLYAQFVTSKSVSLKKSIVGLTFIRDSDIHSDYFTKNADKYGGLIEFYRSPARVAWTPTGNNVPDYPKMAQLWWKNVGTAVAGEKTPQAAMDNLAKEMDQVLARLQRAGMKVCAPELNAQSDPSKWLSDQHAPWKALANEKPKGETVSYEQLLSAWKAGKVR</sequence>
<evidence type="ECO:0000256" key="4">
    <source>
        <dbReference type="ARBA" id="ARBA00022729"/>
    </source>
</evidence>
<dbReference type="EMBL" id="AP013060">
    <property type="protein sequence ID" value="BAN26665.1"/>
    <property type="molecule type" value="Genomic_DNA"/>
</dbReference>
<evidence type="ECO:0000256" key="7">
    <source>
        <dbReference type="ARBA" id="ARBA00023288"/>
    </source>
</evidence>
<evidence type="ECO:0000313" key="10">
    <source>
        <dbReference type="Proteomes" id="UP000013966"/>
    </source>
</evidence>
<feature type="region of interest" description="Disordered" evidence="8">
    <location>
        <begin position="1"/>
        <end position="24"/>
    </location>
</feature>
<evidence type="ECO:0000256" key="2">
    <source>
        <dbReference type="ARBA" id="ARBA00008520"/>
    </source>
</evidence>
<keyword evidence="4" id="KW-0732">Signal</keyword>
<evidence type="ECO:0000256" key="6">
    <source>
        <dbReference type="ARBA" id="ARBA00023139"/>
    </source>
</evidence>
<accession>R4WYQ1</accession>
<gene>
    <name evidence="9" type="ORF">BRPE64_CCDS05820</name>
</gene>
<evidence type="ECO:0000256" key="8">
    <source>
        <dbReference type="SAM" id="MobiDB-lite"/>
    </source>
</evidence>
<dbReference type="Proteomes" id="UP000013966">
    <property type="component" value="Chromosome 3"/>
</dbReference>
<keyword evidence="5" id="KW-0472">Membrane</keyword>
<dbReference type="SUPFAM" id="SSF53850">
    <property type="entry name" value="Periplasmic binding protein-like II"/>
    <property type="match status" value="1"/>
</dbReference>
<reference evidence="9 10" key="1">
    <citation type="journal article" date="2013" name="Genome Announc.">
        <title>Complete Genome Sequence of Burkholderia sp. Strain RPE64, Bacterial Symbiont of the Bean Bug Riptortus pedestris.</title>
        <authorList>
            <person name="Shibata T.F."/>
            <person name="Maeda T."/>
            <person name="Nikoh N."/>
            <person name="Yamaguchi K."/>
            <person name="Oshima K."/>
            <person name="Hattori M."/>
            <person name="Nishiyama T."/>
            <person name="Hasebe M."/>
            <person name="Fukatsu T."/>
            <person name="Kikuchi Y."/>
            <person name="Shigenobu S."/>
        </authorList>
    </citation>
    <scope>NUCLEOTIDE SEQUENCE [LARGE SCALE GENOMIC DNA]</scope>
</reference>
<keyword evidence="7" id="KW-0449">Lipoprotein</keyword>
<keyword evidence="6" id="KW-0564">Palmitate</keyword>
<dbReference type="PANTHER" id="PTHR43649:SF33">
    <property type="entry name" value="POLYGALACTURONAN_RHAMNOGALACTURONAN-BINDING PROTEIN YTCQ"/>
    <property type="match status" value="1"/>
</dbReference>
<keyword evidence="10" id="KW-1185">Reference proteome</keyword>
<comment type="subcellular location">
    <subcellularLocation>
        <location evidence="1">Periplasm</location>
    </subcellularLocation>
</comment>
<dbReference type="HOGENOM" id="CLU_039393_0_0_4"/>
<dbReference type="PIRSF" id="PIRSF035859">
    <property type="entry name" value="ABC_tp_sb"/>
    <property type="match status" value="1"/>
</dbReference>
<protein>
    <submittedName>
        <fullName evidence="9">Extracellular solute-binding protein family 1</fullName>
    </submittedName>
</protein>
<dbReference type="GO" id="GO:0022857">
    <property type="term" value="F:transmembrane transporter activity"/>
    <property type="evidence" value="ECO:0007669"/>
    <property type="project" value="InterPro"/>
</dbReference>
<dbReference type="Gene3D" id="3.40.190.10">
    <property type="entry name" value="Periplasmic binding protein-like II"/>
    <property type="match status" value="2"/>
</dbReference>
<dbReference type="Pfam" id="PF01547">
    <property type="entry name" value="SBP_bac_1"/>
    <property type="match status" value="1"/>
</dbReference>
<comment type="similarity">
    <text evidence="2">Belongs to the bacterial solute-binding protein 1 family.</text>
</comment>
<dbReference type="GO" id="GO:0042597">
    <property type="term" value="C:periplasmic space"/>
    <property type="evidence" value="ECO:0007669"/>
    <property type="project" value="UniProtKB-SubCell"/>
</dbReference>
<dbReference type="InterPro" id="IPR050490">
    <property type="entry name" value="Bact_solute-bd_prot1"/>
</dbReference>
<dbReference type="STRING" id="758793.BRPE64_CCDS05820"/>
<reference evidence="9 10" key="2">
    <citation type="journal article" date="2018" name="Int. J. Syst. Evol. Microbiol.">
        <title>Burkholderia insecticola sp. nov., a gut symbiotic bacterium of the bean bug Riptortus pedestris.</title>
        <authorList>
            <person name="Takeshita K."/>
            <person name="Tamaki H."/>
            <person name="Ohbayashi T."/>
            <person name="Meng X.-Y."/>
            <person name="Sone T."/>
            <person name="Mitani Y."/>
            <person name="Peeters C."/>
            <person name="Kikuchi Y."/>
            <person name="Vandamme P."/>
        </authorList>
    </citation>
    <scope>NUCLEOTIDE SEQUENCE [LARGE SCALE GENOMIC DNA]</scope>
    <source>
        <strain evidence="9">RPE64</strain>
    </source>
</reference>